<organism evidence="3 4">
    <name type="scientific">Caenorhabditis briggsae</name>
    <dbReference type="NCBI Taxonomy" id="6238"/>
    <lineage>
        <taxon>Eukaryota</taxon>
        <taxon>Metazoa</taxon>
        <taxon>Ecdysozoa</taxon>
        <taxon>Nematoda</taxon>
        <taxon>Chromadorea</taxon>
        <taxon>Rhabditida</taxon>
        <taxon>Rhabditina</taxon>
        <taxon>Rhabditomorpha</taxon>
        <taxon>Rhabditoidea</taxon>
        <taxon>Rhabditidae</taxon>
        <taxon>Peloderinae</taxon>
        <taxon>Caenorhabditis</taxon>
    </lineage>
</organism>
<keyword evidence="2" id="KW-0812">Transmembrane</keyword>
<gene>
    <name evidence="3" type="ORF">L3Y34_012416</name>
</gene>
<reference evidence="3 4" key="1">
    <citation type="submission" date="2022-05" db="EMBL/GenBank/DDBJ databases">
        <title>Chromosome-level reference genomes for two strains of Caenorhabditis briggsae: an improved platform for comparative genomics.</title>
        <authorList>
            <person name="Stevens L."/>
            <person name="Andersen E.C."/>
        </authorList>
    </citation>
    <scope>NUCLEOTIDE SEQUENCE [LARGE SCALE GENOMIC DNA]</scope>
    <source>
        <strain evidence="3">QX1410_ONT</strain>
        <tissue evidence="3">Whole-organism</tissue>
    </source>
</reference>
<name>A0AAE8ZRB3_CAEBR</name>
<keyword evidence="2" id="KW-0472">Membrane</keyword>
<sequence>MRREGEAPRRFTHTSPHIFHFEPKSKSRGMGSGQSMNHNPGDMMDHHQYPDMNMIFKGIPKMIQVADDMHRMTDYIMDLRNLTIAVLGISVIGLICFLILKIVHNKSSKRKRRSRQIEEGYPPAAPRYYYSSQYAPEPWDRPKHTYRREHEDHIDCSSPSIEEKKQLECRNSSPEFKGNGSVNYKPYTNESSEISPEIEKKTSLGNDMSHRAATTASVPKRVLDPVKLVVGDLPYVDSS</sequence>
<evidence type="ECO:0000256" key="1">
    <source>
        <dbReference type="SAM" id="MobiDB-lite"/>
    </source>
</evidence>
<feature type="compositionally biased region" description="Polar residues" evidence="1">
    <location>
        <begin position="169"/>
        <end position="189"/>
    </location>
</feature>
<evidence type="ECO:0000313" key="4">
    <source>
        <dbReference type="Proteomes" id="UP000827892"/>
    </source>
</evidence>
<feature type="region of interest" description="Disordered" evidence="1">
    <location>
        <begin position="169"/>
        <end position="216"/>
    </location>
</feature>
<dbReference type="AlphaFoldDB" id="A0AAE8ZRB3"/>
<dbReference type="Proteomes" id="UP000827892">
    <property type="component" value="Chromosome X"/>
</dbReference>
<feature type="transmembrane region" description="Helical" evidence="2">
    <location>
        <begin position="82"/>
        <end position="103"/>
    </location>
</feature>
<evidence type="ECO:0000256" key="2">
    <source>
        <dbReference type="SAM" id="Phobius"/>
    </source>
</evidence>
<protein>
    <submittedName>
        <fullName evidence="3">Uncharacterized protein</fullName>
    </submittedName>
</protein>
<accession>A0AAE8ZRB3</accession>
<keyword evidence="2" id="KW-1133">Transmembrane helix</keyword>
<evidence type="ECO:0000313" key="3">
    <source>
        <dbReference type="EMBL" id="ULT83150.1"/>
    </source>
</evidence>
<proteinExistence type="predicted"/>
<dbReference type="EMBL" id="CP090896">
    <property type="protein sequence ID" value="ULT83150.1"/>
    <property type="molecule type" value="Genomic_DNA"/>
</dbReference>